<name>A0ABQ3XIC4_9ACTN</name>
<keyword evidence="4" id="KW-1185">Reference proteome</keyword>
<evidence type="ECO:0000259" key="2">
    <source>
        <dbReference type="PROSITE" id="PS51194"/>
    </source>
</evidence>
<organism evidence="3 4">
    <name type="scientific">Actinoplanes couchii</name>
    <dbReference type="NCBI Taxonomy" id="403638"/>
    <lineage>
        <taxon>Bacteria</taxon>
        <taxon>Bacillati</taxon>
        <taxon>Actinomycetota</taxon>
        <taxon>Actinomycetes</taxon>
        <taxon>Micromonosporales</taxon>
        <taxon>Micromonosporaceae</taxon>
        <taxon>Actinoplanes</taxon>
    </lineage>
</organism>
<dbReference type="PANTHER" id="PTHR47962:SF7">
    <property type="entry name" value="MITOCHONDRIAL ATP-DEPENDENT HELICASE IRC3-RELATED"/>
    <property type="match status" value="1"/>
</dbReference>
<evidence type="ECO:0000313" key="3">
    <source>
        <dbReference type="EMBL" id="GID58252.1"/>
    </source>
</evidence>
<gene>
    <name evidence="3" type="ORF">Aco03nite_066560</name>
</gene>
<dbReference type="Pfam" id="PF00271">
    <property type="entry name" value="Helicase_C"/>
    <property type="match status" value="1"/>
</dbReference>
<dbReference type="EMBL" id="BOMG01000082">
    <property type="protein sequence ID" value="GID58252.1"/>
    <property type="molecule type" value="Genomic_DNA"/>
</dbReference>
<reference evidence="3 4" key="1">
    <citation type="submission" date="2021-01" db="EMBL/GenBank/DDBJ databases">
        <title>Whole genome shotgun sequence of Actinoplanes couchii NBRC 106145.</title>
        <authorList>
            <person name="Komaki H."/>
            <person name="Tamura T."/>
        </authorList>
    </citation>
    <scope>NUCLEOTIDE SEQUENCE [LARGE SCALE GENOMIC DNA]</scope>
    <source>
        <strain evidence="3 4">NBRC 106145</strain>
    </source>
</reference>
<comment type="caution">
    <text evidence="3">The sequence shown here is derived from an EMBL/GenBank/DDBJ whole genome shotgun (WGS) entry which is preliminary data.</text>
</comment>
<dbReference type="InterPro" id="IPR006935">
    <property type="entry name" value="Helicase/UvrB_N"/>
</dbReference>
<protein>
    <submittedName>
        <fullName evidence="3">Uncharacterized protein</fullName>
    </submittedName>
</protein>
<dbReference type="Gene3D" id="3.30.565.10">
    <property type="entry name" value="Histidine kinase-like ATPase, C-terminal domain"/>
    <property type="match status" value="1"/>
</dbReference>
<proteinExistence type="predicted"/>
<dbReference type="PANTHER" id="PTHR47962">
    <property type="entry name" value="ATP-DEPENDENT HELICASE LHR-RELATED-RELATED"/>
    <property type="match status" value="1"/>
</dbReference>
<dbReference type="InterPro" id="IPR036890">
    <property type="entry name" value="HATPase_C_sf"/>
</dbReference>
<dbReference type="SUPFAM" id="SSF55874">
    <property type="entry name" value="ATPase domain of HSP90 chaperone/DNA topoisomerase II/histidine kinase"/>
    <property type="match status" value="1"/>
</dbReference>
<dbReference type="SMART" id="SM00487">
    <property type="entry name" value="DEXDc"/>
    <property type="match status" value="1"/>
</dbReference>
<dbReference type="InterPro" id="IPR027417">
    <property type="entry name" value="P-loop_NTPase"/>
</dbReference>
<dbReference type="RefSeq" id="WP_203802022.1">
    <property type="nucleotide sequence ID" value="NZ_BAAAQE010000006.1"/>
</dbReference>
<feature type="domain" description="Helicase ATP-binding" evidence="1">
    <location>
        <begin position="1186"/>
        <end position="1359"/>
    </location>
</feature>
<dbReference type="NCBIfam" id="NF047352">
    <property type="entry name" value="P_loop_sacsin"/>
    <property type="match status" value="1"/>
</dbReference>
<dbReference type="Proteomes" id="UP000612282">
    <property type="component" value="Unassembled WGS sequence"/>
</dbReference>
<dbReference type="Gene3D" id="3.40.50.300">
    <property type="entry name" value="P-loop containing nucleotide triphosphate hydrolases"/>
    <property type="match status" value="2"/>
</dbReference>
<evidence type="ECO:0000259" key="1">
    <source>
        <dbReference type="PROSITE" id="PS51192"/>
    </source>
</evidence>
<dbReference type="InterPro" id="IPR001650">
    <property type="entry name" value="Helicase_C-like"/>
</dbReference>
<accession>A0ABQ3XIC4</accession>
<dbReference type="InterPro" id="IPR014001">
    <property type="entry name" value="Helicase_ATP-bd"/>
</dbReference>
<sequence>MTTTKQSWVPDSILVQEIERLFDSTIQSYRAKPELISEHANHEESIRVGGYANRTLLELVQNAADAMTGSMVHTGDPVGRVEIVLDATNGTLYCANSGRPFSKSGLIAITHAHLSGKRGDEIGRFGLGFKSVLAVSDSPQVFSRSVSFGFNSHQALTALGGVSSGAKRYPVLRTATAIDPAPAFAQDPILAELSVWATTIVKLPNASNIPRLRSEITTFSSQFLLFVGAVREVRLRVLGAESFETSHVSRDLGDGLFRIERPDGENEEWIVEDRMHAPSAEARRHVGEAVSRAEVKVTVAIPKRRGSDFRVGRFWSYFPLQDKTSASALFNAPWSVNDDRTTLLPNDYNREILLTLAGMFARMVTRVRTPDDPASHLDYLPARGKEDLSYGDAVLCAQVPQMSADLDLIPDSTGALTRAPELKPLDFAYGLPDEVHKAWMTSPNTGSDVPHWRCYSTPQRVTRLRQLFAVGHGVGLDARETDMKRTLAVMPKRGILSWLREWAEGSDPVSAAHAFRFVSKQRNVEGIEKAKVIPTTHGLRTVQDAKVVFLRQERGVEIEGAVFVLPGFLAEPGIEGLLRQVGFRDLDPLAILTARLARLDAMSNDEDYARLWESAIALPANVAVKTLEGHSGRVKVPTGDGQWAWARQVIDIDADVSALPSVKALDRKRCLPQAAHALGVVRDPVKGFPVEDEPYLDDYREWLLGQLNAIQDPGERPVERIELLHGEGPGPFSMLYILRDAKASDQLRASWTTALLQGGEVFWTCEDVDSGVTYTVQSPARWAADNAGLVHSTRGFLPPAEVVAPSLVRYEKLLPLFRGPSPVAEALDLPDELDAVPVAVLRTALAASLFPPGVTDDLLTEFTLAVSRIAYPGAHPPAIPARIGRVAESRPPAGVYLATSDEQESFLSSRQRPYLRATAERAAELVDTVGCRRFEDSFAFSTLIEGEQEDERIVDVFTGLRTTHVARKVENATLTRAVQLAKRVTTEDGVEDQSLEWHLDGLNLFARSDADERRLLQFVSEAFELGLTNADREEVLKAGLDHRLEELRQLAQAAAADADRLDVYFGPDDLREALPKGLWQALDAQGLILDDTSVAELFLTVYGSDSIKQLAQNFRQEGFPDVPAEWAGRPSTISWLRKMGFGPMYAGRRNRRQDQEFVVPGAVRLNELHPFQRKISTQLRDVLTLREANGRHLKAMVELPTGAGKTRVATETVLRLFTEDRLAGPVLWIAQSQELCEQAVQTISTVWRGLGDERPLTVGRLWEGNAVHEPDTEFGFIVATDAQLDVVLSDAEYDWLKEASAVIIDEGHRAGGSERYTRILTWLGVAGRGWERPLVGLSATPFKGTSESATAALVSRFGGRKIDAFEQDNAYRRLADLGVLARVQHKVLPGIHVDLQPSERNDAKTLRRISQSVMDRIGRDHARMSVLVEHIMGLDEDWPVLVFTPNVLSAQVLAATLRYRDVNAAAVSGQSGRQERRDTIERFKSGEIRVLANCDLLIQGFDAPGVRALYIARPTFSPNAYIQMAGRGLRGPANGGKEECLIVDMADNFGDVTELLGYREYEDLWQVQHR</sequence>
<dbReference type="SMART" id="SM00490">
    <property type="entry name" value="HELICc"/>
    <property type="match status" value="1"/>
</dbReference>
<dbReference type="Pfam" id="PF04851">
    <property type="entry name" value="ResIII"/>
    <property type="match status" value="1"/>
</dbReference>
<dbReference type="PROSITE" id="PS51194">
    <property type="entry name" value="HELICASE_CTER"/>
    <property type="match status" value="1"/>
</dbReference>
<feature type="domain" description="Helicase C-terminal" evidence="2">
    <location>
        <begin position="1426"/>
        <end position="1570"/>
    </location>
</feature>
<dbReference type="PROSITE" id="PS51192">
    <property type="entry name" value="HELICASE_ATP_BIND_1"/>
    <property type="match status" value="1"/>
</dbReference>
<evidence type="ECO:0000313" key="4">
    <source>
        <dbReference type="Proteomes" id="UP000612282"/>
    </source>
</evidence>
<dbReference type="InterPro" id="IPR052511">
    <property type="entry name" value="ATP-dep_Helicase"/>
</dbReference>
<dbReference type="SUPFAM" id="SSF52540">
    <property type="entry name" value="P-loop containing nucleoside triphosphate hydrolases"/>
    <property type="match status" value="1"/>
</dbReference>